<dbReference type="GO" id="GO:0000981">
    <property type="term" value="F:DNA-binding transcription factor activity, RNA polymerase II-specific"/>
    <property type="evidence" value="ECO:0007669"/>
    <property type="project" value="InterPro"/>
</dbReference>
<protein>
    <recommendedName>
        <fullName evidence="3">Zn(2)-C6 fungal-type domain-containing protein</fullName>
    </recommendedName>
</protein>
<organism evidence="4 5">
    <name type="scientific">Byssothecium circinans</name>
    <dbReference type="NCBI Taxonomy" id="147558"/>
    <lineage>
        <taxon>Eukaryota</taxon>
        <taxon>Fungi</taxon>
        <taxon>Dikarya</taxon>
        <taxon>Ascomycota</taxon>
        <taxon>Pezizomycotina</taxon>
        <taxon>Dothideomycetes</taxon>
        <taxon>Pleosporomycetidae</taxon>
        <taxon>Pleosporales</taxon>
        <taxon>Massarineae</taxon>
        <taxon>Massarinaceae</taxon>
        <taxon>Byssothecium</taxon>
    </lineage>
</organism>
<keyword evidence="5" id="KW-1185">Reference proteome</keyword>
<dbReference type="InterPro" id="IPR053178">
    <property type="entry name" value="Osmoadaptation_assoc"/>
</dbReference>
<dbReference type="SMART" id="SM00066">
    <property type="entry name" value="GAL4"/>
    <property type="match status" value="1"/>
</dbReference>
<gene>
    <name evidence="4" type="ORF">CC80DRAFT_596767</name>
</gene>
<accession>A0A6A5TKB7</accession>
<dbReference type="InterPro" id="IPR001138">
    <property type="entry name" value="Zn2Cys6_DnaBD"/>
</dbReference>
<evidence type="ECO:0000259" key="3">
    <source>
        <dbReference type="PROSITE" id="PS50048"/>
    </source>
</evidence>
<dbReference type="GO" id="GO:0008270">
    <property type="term" value="F:zinc ion binding"/>
    <property type="evidence" value="ECO:0007669"/>
    <property type="project" value="InterPro"/>
</dbReference>
<dbReference type="PANTHER" id="PTHR38111:SF11">
    <property type="entry name" value="TRANSCRIPTION FACTOR DOMAIN-CONTAINING PROTEIN-RELATED"/>
    <property type="match status" value="1"/>
</dbReference>
<dbReference type="PANTHER" id="PTHR38111">
    <property type="entry name" value="ZN(2)-C6 FUNGAL-TYPE DOMAIN-CONTAINING PROTEIN-RELATED"/>
    <property type="match status" value="1"/>
</dbReference>
<dbReference type="SUPFAM" id="SSF57701">
    <property type="entry name" value="Zn2/Cys6 DNA-binding domain"/>
    <property type="match status" value="1"/>
</dbReference>
<dbReference type="Gene3D" id="4.10.240.10">
    <property type="entry name" value="Zn(2)-C6 fungal-type DNA-binding domain"/>
    <property type="match status" value="1"/>
</dbReference>
<keyword evidence="1" id="KW-0539">Nucleus</keyword>
<keyword evidence="2" id="KW-1133">Transmembrane helix</keyword>
<evidence type="ECO:0000256" key="2">
    <source>
        <dbReference type="SAM" id="Phobius"/>
    </source>
</evidence>
<dbReference type="InterPro" id="IPR036864">
    <property type="entry name" value="Zn2-C6_fun-type_DNA-bd_sf"/>
</dbReference>
<dbReference type="Proteomes" id="UP000800035">
    <property type="component" value="Unassembled WGS sequence"/>
</dbReference>
<evidence type="ECO:0000256" key="1">
    <source>
        <dbReference type="ARBA" id="ARBA00023242"/>
    </source>
</evidence>
<evidence type="ECO:0000313" key="5">
    <source>
        <dbReference type="Proteomes" id="UP000800035"/>
    </source>
</evidence>
<proteinExistence type="predicted"/>
<feature type="domain" description="Zn(2)-C6 fungal-type" evidence="3">
    <location>
        <begin position="10"/>
        <end position="38"/>
    </location>
</feature>
<sequence length="511" mass="56854">MVGVPGRSKACITCRRRRKGCDLKTPSCGQCERMGIMCGGYDPDRMWINHAVVPTQTATRPRPASQTQHSSTIAQDNAVTVRAASTQTHNFLCLAATSRPSLTASAYAANTIETFFSMWNPDTDNNAVDKAELLRFDGFENVMSKLYVQDEALKLLLLALGTGLLGKNTDDVALVRQGRVLYGRGLKEMSTALASRRRVRSEALLAVPRVAGLFEILFGADPDTTVQAQSYVSHAHGLITMYTNRGPESYTDGVAHNLFSDGRKTVIISDIRARKPSILNETAWKIIPWTKHAKTPKDLLFDIFAGIPEILSRIDTLDTLDPTSHASAQLRASTLRACKTLETQMRFWTSINENLVAPMVRDEPTPIFFPDRAQAYLTVNYWCLALYIYQSIQTLIIPDSSSTVSQYPSPIIFARLIARSTPYFFDPGKGIWGALTVAFPIGMALLALRRSRDEEDTKYIKIVIDEWRSPKIPNCIKAFLDSMRGQAAANWLKKGWSKERVSEMFLGGKDV</sequence>
<evidence type="ECO:0000313" key="4">
    <source>
        <dbReference type="EMBL" id="KAF1952132.1"/>
    </source>
</evidence>
<dbReference type="PROSITE" id="PS50048">
    <property type="entry name" value="ZN2_CY6_FUNGAL_2"/>
    <property type="match status" value="1"/>
</dbReference>
<dbReference type="CDD" id="cd00067">
    <property type="entry name" value="GAL4"/>
    <property type="match status" value="1"/>
</dbReference>
<keyword evidence="2" id="KW-0812">Transmembrane</keyword>
<dbReference type="AlphaFoldDB" id="A0A6A5TKB7"/>
<dbReference type="OrthoDB" id="3525185at2759"/>
<dbReference type="EMBL" id="ML977012">
    <property type="protein sequence ID" value="KAF1952132.1"/>
    <property type="molecule type" value="Genomic_DNA"/>
</dbReference>
<feature type="transmembrane region" description="Helical" evidence="2">
    <location>
        <begin position="430"/>
        <end position="448"/>
    </location>
</feature>
<dbReference type="PROSITE" id="PS00463">
    <property type="entry name" value="ZN2_CY6_FUNGAL_1"/>
    <property type="match status" value="1"/>
</dbReference>
<dbReference type="Pfam" id="PF00172">
    <property type="entry name" value="Zn_clus"/>
    <property type="match status" value="1"/>
</dbReference>
<reference evidence="4" key="1">
    <citation type="journal article" date="2020" name="Stud. Mycol.">
        <title>101 Dothideomycetes genomes: a test case for predicting lifestyles and emergence of pathogens.</title>
        <authorList>
            <person name="Haridas S."/>
            <person name="Albert R."/>
            <person name="Binder M."/>
            <person name="Bloem J."/>
            <person name="Labutti K."/>
            <person name="Salamov A."/>
            <person name="Andreopoulos B."/>
            <person name="Baker S."/>
            <person name="Barry K."/>
            <person name="Bills G."/>
            <person name="Bluhm B."/>
            <person name="Cannon C."/>
            <person name="Castanera R."/>
            <person name="Culley D."/>
            <person name="Daum C."/>
            <person name="Ezra D."/>
            <person name="Gonzalez J."/>
            <person name="Henrissat B."/>
            <person name="Kuo A."/>
            <person name="Liang C."/>
            <person name="Lipzen A."/>
            <person name="Lutzoni F."/>
            <person name="Magnuson J."/>
            <person name="Mondo S."/>
            <person name="Nolan M."/>
            <person name="Ohm R."/>
            <person name="Pangilinan J."/>
            <person name="Park H.-J."/>
            <person name="Ramirez L."/>
            <person name="Alfaro M."/>
            <person name="Sun H."/>
            <person name="Tritt A."/>
            <person name="Yoshinaga Y."/>
            <person name="Zwiers L.-H."/>
            <person name="Turgeon B."/>
            <person name="Goodwin S."/>
            <person name="Spatafora J."/>
            <person name="Crous P."/>
            <person name="Grigoriev I."/>
        </authorList>
    </citation>
    <scope>NUCLEOTIDE SEQUENCE</scope>
    <source>
        <strain evidence="4">CBS 675.92</strain>
    </source>
</reference>
<keyword evidence="2" id="KW-0472">Membrane</keyword>
<name>A0A6A5TKB7_9PLEO</name>